<feature type="repeat" description="ANK" evidence="3">
    <location>
        <begin position="131"/>
        <end position="163"/>
    </location>
</feature>
<sequence length="172" mass="18415">MAARLGLSTILQCLIDSGCDINSRTDSGETALMICAKYKREECLRILAMAGADFGLVDIAGQSVSSIAGSNRWSLGFQQAVLDVIRAGKVLRSSSVFVFSPLMFVARAGDIQSLKALIGWPDINLDYQDDNGFSAVMVTALEGHVESFRLLVYAGADVKLCNNSGETCNNPI</sequence>
<evidence type="ECO:0000256" key="3">
    <source>
        <dbReference type="PROSITE-ProRule" id="PRU00023"/>
    </source>
</evidence>
<dbReference type="InterPro" id="IPR002110">
    <property type="entry name" value="Ankyrin_rpt"/>
</dbReference>
<evidence type="ECO:0000313" key="5">
    <source>
        <dbReference type="Proteomes" id="UP001415857"/>
    </source>
</evidence>
<protein>
    <submittedName>
        <fullName evidence="4">Uncharacterized protein</fullName>
    </submittedName>
</protein>
<dbReference type="EMBL" id="JBBPBK010000013">
    <property type="protein sequence ID" value="KAK9271644.1"/>
    <property type="molecule type" value="Genomic_DNA"/>
</dbReference>
<keyword evidence="1" id="KW-0677">Repeat</keyword>
<proteinExistence type="predicted"/>
<dbReference type="InterPro" id="IPR051165">
    <property type="entry name" value="Multifunctional_ANK_Repeat"/>
</dbReference>
<dbReference type="SMART" id="SM00248">
    <property type="entry name" value="ANK"/>
    <property type="match status" value="3"/>
</dbReference>
<comment type="caution">
    <text evidence="4">The sequence shown here is derived from an EMBL/GenBank/DDBJ whole genome shotgun (WGS) entry which is preliminary data.</text>
</comment>
<dbReference type="AlphaFoldDB" id="A0AAP0NIF5"/>
<dbReference type="SUPFAM" id="SSF48403">
    <property type="entry name" value="Ankyrin repeat"/>
    <property type="match status" value="1"/>
</dbReference>
<name>A0AAP0NIF5_LIQFO</name>
<reference evidence="4 5" key="1">
    <citation type="journal article" date="2024" name="Plant J.">
        <title>Genome sequences and population genomics reveal climatic adaptation and genomic divergence between two closely related sweetgum species.</title>
        <authorList>
            <person name="Xu W.Q."/>
            <person name="Ren C.Q."/>
            <person name="Zhang X.Y."/>
            <person name="Comes H.P."/>
            <person name="Liu X.H."/>
            <person name="Li Y.G."/>
            <person name="Kettle C.J."/>
            <person name="Jalonen R."/>
            <person name="Gaisberger H."/>
            <person name="Ma Y.Z."/>
            <person name="Qiu Y.X."/>
        </authorList>
    </citation>
    <scope>NUCLEOTIDE SEQUENCE [LARGE SCALE GENOMIC DNA]</scope>
    <source>
        <strain evidence="4">Hangzhou</strain>
    </source>
</reference>
<keyword evidence="2 3" id="KW-0040">ANK repeat</keyword>
<dbReference type="InterPro" id="IPR036770">
    <property type="entry name" value="Ankyrin_rpt-contain_sf"/>
</dbReference>
<keyword evidence="5" id="KW-1185">Reference proteome</keyword>
<evidence type="ECO:0000313" key="4">
    <source>
        <dbReference type="EMBL" id="KAK9271644.1"/>
    </source>
</evidence>
<dbReference type="PANTHER" id="PTHR24123:SF139">
    <property type="entry name" value="ANKYRIN"/>
    <property type="match status" value="1"/>
</dbReference>
<dbReference type="PROSITE" id="PS50297">
    <property type="entry name" value="ANK_REP_REGION"/>
    <property type="match status" value="1"/>
</dbReference>
<evidence type="ECO:0000256" key="1">
    <source>
        <dbReference type="ARBA" id="ARBA00022737"/>
    </source>
</evidence>
<accession>A0AAP0NIF5</accession>
<gene>
    <name evidence="4" type="ORF">L1049_002007</name>
</gene>
<organism evidence="4 5">
    <name type="scientific">Liquidambar formosana</name>
    <name type="common">Formosan gum</name>
    <dbReference type="NCBI Taxonomy" id="63359"/>
    <lineage>
        <taxon>Eukaryota</taxon>
        <taxon>Viridiplantae</taxon>
        <taxon>Streptophyta</taxon>
        <taxon>Embryophyta</taxon>
        <taxon>Tracheophyta</taxon>
        <taxon>Spermatophyta</taxon>
        <taxon>Magnoliopsida</taxon>
        <taxon>eudicotyledons</taxon>
        <taxon>Gunneridae</taxon>
        <taxon>Pentapetalae</taxon>
        <taxon>Saxifragales</taxon>
        <taxon>Altingiaceae</taxon>
        <taxon>Liquidambar</taxon>
    </lineage>
</organism>
<dbReference type="PANTHER" id="PTHR24123">
    <property type="entry name" value="ANKYRIN REPEAT-CONTAINING"/>
    <property type="match status" value="1"/>
</dbReference>
<dbReference type="PROSITE" id="PS50088">
    <property type="entry name" value="ANK_REPEAT"/>
    <property type="match status" value="1"/>
</dbReference>
<evidence type="ECO:0000256" key="2">
    <source>
        <dbReference type="ARBA" id="ARBA00023043"/>
    </source>
</evidence>
<dbReference type="Gene3D" id="1.25.40.20">
    <property type="entry name" value="Ankyrin repeat-containing domain"/>
    <property type="match status" value="2"/>
</dbReference>
<dbReference type="Pfam" id="PF12796">
    <property type="entry name" value="Ank_2"/>
    <property type="match status" value="2"/>
</dbReference>
<dbReference type="Proteomes" id="UP001415857">
    <property type="component" value="Unassembled WGS sequence"/>
</dbReference>